<evidence type="ECO:0000313" key="2">
    <source>
        <dbReference type="Proteomes" id="UP000772434"/>
    </source>
</evidence>
<accession>A0A9P5TXB4</accession>
<dbReference type="EMBL" id="JADNRY010000364">
    <property type="protein sequence ID" value="KAF9058591.1"/>
    <property type="molecule type" value="Genomic_DNA"/>
</dbReference>
<sequence>MSSVWKRSKWNASHQVKAVALGPFTRFVCSECGEDKCIHDLVEEFPPCTWKTLSNFFNTRIHLTTLYFHQIDIEKSFFTFAASVSTPLHIHFQNCLVNDPDIRTAPSSLNIIELEFNSTRWYNTSWQMVHQGYTPHFSFLRRCTQLQVLSLEVTKRMMHMLYSKPNPHWITWPATLNIVTKRGSQWPTMLKKLTLIHDSGDSWIETKADVIFDVQLSFDKLESFSLVGYPLEFELYLYKTDFTPRVMNAARLELPFSVAQFLAGDSTVERLDLTQTWYNWGGNPKKLRENFPHRLPTVKEVAVRIPDFKDCETALWDFLGCFPNAKKLVLKSTESNRISAEMVYCLFQDHPLLCTLDATADNYQHDNLYLRGIRRALGNKCWSAGAQSLYFGGSLVWSREA</sequence>
<reference evidence="1" key="1">
    <citation type="submission" date="2020-11" db="EMBL/GenBank/DDBJ databases">
        <authorList>
            <consortium name="DOE Joint Genome Institute"/>
            <person name="Ahrendt S."/>
            <person name="Riley R."/>
            <person name="Andreopoulos W."/>
            <person name="Labutti K."/>
            <person name="Pangilinan J."/>
            <person name="Ruiz-Duenas F.J."/>
            <person name="Barrasa J.M."/>
            <person name="Sanchez-Garcia M."/>
            <person name="Camarero S."/>
            <person name="Miyauchi S."/>
            <person name="Serrano A."/>
            <person name="Linde D."/>
            <person name="Babiker R."/>
            <person name="Drula E."/>
            <person name="Ayuso-Fernandez I."/>
            <person name="Pacheco R."/>
            <person name="Padilla G."/>
            <person name="Ferreira P."/>
            <person name="Barriuso J."/>
            <person name="Kellner H."/>
            <person name="Castanera R."/>
            <person name="Alfaro M."/>
            <person name="Ramirez L."/>
            <person name="Pisabarro A.G."/>
            <person name="Kuo A."/>
            <person name="Tritt A."/>
            <person name="Lipzen A."/>
            <person name="He G."/>
            <person name="Yan M."/>
            <person name="Ng V."/>
            <person name="Cullen D."/>
            <person name="Martin F."/>
            <person name="Rosso M.-N."/>
            <person name="Henrissat B."/>
            <person name="Hibbett D."/>
            <person name="Martinez A.T."/>
            <person name="Grigoriev I.V."/>
        </authorList>
    </citation>
    <scope>NUCLEOTIDE SEQUENCE</scope>
    <source>
        <strain evidence="1">AH 40177</strain>
    </source>
</reference>
<dbReference type="Proteomes" id="UP000772434">
    <property type="component" value="Unassembled WGS sequence"/>
</dbReference>
<organism evidence="1 2">
    <name type="scientific">Rhodocollybia butyracea</name>
    <dbReference type="NCBI Taxonomy" id="206335"/>
    <lineage>
        <taxon>Eukaryota</taxon>
        <taxon>Fungi</taxon>
        <taxon>Dikarya</taxon>
        <taxon>Basidiomycota</taxon>
        <taxon>Agaricomycotina</taxon>
        <taxon>Agaricomycetes</taxon>
        <taxon>Agaricomycetidae</taxon>
        <taxon>Agaricales</taxon>
        <taxon>Marasmiineae</taxon>
        <taxon>Omphalotaceae</taxon>
        <taxon>Rhodocollybia</taxon>
    </lineage>
</organism>
<name>A0A9P5TXB4_9AGAR</name>
<keyword evidence="2" id="KW-1185">Reference proteome</keyword>
<comment type="caution">
    <text evidence="1">The sequence shown here is derived from an EMBL/GenBank/DDBJ whole genome shotgun (WGS) entry which is preliminary data.</text>
</comment>
<dbReference type="AlphaFoldDB" id="A0A9P5TXB4"/>
<evidence type="ECO:0000313" key="1">
    <source>
        <dbReference type="EMBL" id="KAF9058591.1"/>
    </source>
</evidence>
<proteinExistence type="predicted"/>
<protein>
    <submittedName>
        <fullName evidence="1">Uncharacterized protein</fullName>
    </submittedName>
</protein>
<gene>
    <name evidence="1" type="ORF">BDP27DRAFT_1432525</name>
</gene>
<dbReference type="SUPFAM" id="SSF52047">
    <property type="entry name" value="RNI-like"/>
    <property type="match status" value="1"/>
</dbReference>